<dbReference type="EMBL" id="JAEEGB010000009">
    <property type="protein sequence ID" value="MBI6872863.1"/>
    <property type="molecule type" value="Genomic_DNA"/>
</dbReference>
<evidence type="ECO:0000256" key="1">
    <source>
        <dbReference type="SAM" id="Coils"/>
    </source>
</evidence>
<sequence>MRAKILNKSIDSTKEELKVLSINYDFVAVQINDDKKVIRRDEVELIFENDSEKILDQYEDILKIKLNKGMTFAFYPTLINFIEDIVGRKVEQIDVLEDEFKFIKKGIWEKNLLIVINNLRTFKISAIGQKYGDNFSFTIKEINLSNFLKEYELKIKALEEEIKERQILKNKYEETLKNVINNSIINNESILLNN</sequence>
<proteinExistence type="predicted"/>
<comment type="caution">
    <text evidence="2">The sequence shown here is derived from an EMBL/GenBank/DDBJ whole genome shotgun (WGS) entry which is preliminary data.</text>
</comment>
<dbReference type="Proteomes" id="UP000622687">
    <property type="component" value="Unassembled WGS sequence"/>
</dbReference>
<keyword evidence="3" id="KW-1185">Reference proteome</keyword>
<feature type="coiled-coil region" evidence="1">
    <location>
        <begin position="141"/>
        <end position="178"/>
    </location>
</feature>
<evidence type="ECO:0000313" key="3">
    <source>
        <dbReference type="Proteomes" id="UP000622687"/>
    </source>
</evidence>
<evidence type="ECO:0000313" key="2">
    <source>
        <dbReference type="EMBL" id="MBI6872863.1"/>
    </source>
</evidence>
<name>A0A934M4R7_9CLOT</name>
<accession>A0A934M4R7</accession>
<dbReference type="RefSeq" id="WP_211142352.1">
    <property type="nucleotide sequence ID" value="NZ_JAEEGB010000009.1"/>
</dbReference>
<organism evidence="2 3">
    <name type="scientific">Clostridium aciditolerans</name>
    <dbReference type="NCBI Taxonomy" id="339861"/>
    <lineage>
        <taxon>Bacteria</taxon>
        <taxon>Bacillati</taxon>
        <taxon>Bacillota</taxon>
        <taxon>Clostridia</taxon>
        <taxon>Eubacteriales</taxon>
        <taxon>Clostridiaceae</taxon>
        <taxon>Clostridium</taxon>
    </lineage>
</organism>
<keyword evidence="1" id="KW-0175">Coiled coil</keyword>
<dbReference type="AlphaFoldDB" id="A0A934M4R7"/>
<protein>
    <submittedName>
        <fullName evidence="2">Uncharacterized protein</fullName>
    </submittedName>
</protein>
<gene>
    <name evidence="2" type="ORF">I6U51_09065</name>
</gene>
<reference evidence="2" key="1">
    <citation type="submission" date="2020-12" db="EMBL/GenBank/DDBJ databases">
        <title>Clostridium thailandense sp. nov., a novel acetogenic bacterium isolated from peat land soil in Thailand.</title>
        <authorList>
            <person name="Chaikitkaew S."/>
            <person name="Birkeland N.K."/>
        </authorList>
    </citation>
    <scope>NUCLEOTIDE SEQUENCE</scope>
    <source>
        <strain evidence="2">DSM 17425</strain>
    </source>
</reference>